<gene>
    <name evidence="1" type="ORF">L6452_20154</name>
</gene>
<protein>
    <submittedName>
        <fullName evidence="1">Uncharacterized protein</fullName>
    </submittedName>
</protein>
<sequence length="596" mass="65572">MANLLFCEMLTAVDKKNKDLAKGKQPIPVLFPRFISVVIRRAIERYSLTEEGPRTLLFIMNSFKPTMVPPYPNERRFPQTMLQYIPTDSDTRLFLSRVAQPSEPMVRSPTHLGSEPELESESDISDTAQNIHREQPEGGSEGESESPPKGEFLNLESERGEVEKDALDGINERFQNPTPRATISTIQGVPAPMDIETEVHTSSPSQANLSKVSYSSSEAWTKGEPSDMAKSSQQDLDQHKSTHSPQSTPPPHTHDASVAHNIKDCPLVHKRLQISRKDCLFSSSSTSDSDDNRPIRTIIEKSSKKDSQRLMGSPSGANINTTPKEGPSVLEGSLTDLKLQMEKTSEASASNSEVAKLTSEVSELLTTLHSQSSRLEALEKLVIVNSSVLSREIQESKVELLKAIPPPSAPTPTSKYFSHFKGDVLRILAETITKIPLPTSAPTSPIHSELITKADLHNFSKSITRNMMTISSKFVTKASQQNKTIEDLMKNAISLEGSLKRKAPEVGSSGLQNAEKTPSTKVVESQKESTPSGSNNRDQEKEPERHSTSAEDNQTILALQLPIIFLAPSTSQAPTIQVVNVIPETIRALEEDEDEN</sequence>
<comment type="caution">
    <text evidence="1">The sequence shown here is derived from an EMBL/GenBank/DDBJ whole genome shotgun (WGS) entry which is preliminary data.</text>
</comment>
<keyword evidence="2" id="KW-1185">Reference proteome</keyword>
<reference evidence="1 2" key="2">
    <citation type="journal article" date="2022" name="Mol. Ecol. Resour.">
        <title>The genomes of chicory, endive, great burdock and yacon provide insights into Asteraceae paleo-polyploidization history and plant inulin production.</title>
        <authorList>
            <person name="Fan W."/>
            <person name="Wang S."/>
            <person name="Wang H."/>
            <person name="Wang A."/>
            <person name="Jiang F."/>
            <person name="Liu H."/>
            <person name="Zhao H."/>
            <person name="Xu D."/>
            <person name="Zhang Y."/>
        </authorList>
    </citation>
    <scope>NUCLEOTIDE SEQUENCE [LARGE SCALE GENOMIC DNA]</scope>
    <source>
        <strain evidence="2">cv. Niubang</strain>
    </source>
</reference>
<evidence type="ECO:0000313" key="1">
    <source>
        <dbReference type="EMBL" id="KAI3719259.1"/>
    </source>
</evidence>
<organism evidence="1 2">
    <name type="scientific">Arctium lappa</name>
    <name type="common">Greater burdock</name>
    <name type="synonym">Lappa major</name>
    <dbReference type="NCBI Taxonomy" id="4217"/>
    <lineage>
        <taxon>Eukaryota</taxon>
        <taxon>Viridiplantae</taxon>
        <taxon>Streptophyta</taxon>
        <taxon>Embryophyta</taxon>
        <taxon>Tracheophyta</taxon>
        <taxon>Spermatophyta</taxon>
        <taxon>Magnoliopsida</taxon>
        <taxon>eudicotyledons</taxon>
        <taxon>Gunneridae</taxon>
        <taxon>Pentapetalae</taxon>
        <taxon>asterids</taxon>
        <taxon>campanulids</taxon>
        <taxon>Asterales</taxon>
        <taxon>Asteraceae</taxon>
        <taxon>Carduoideae</taxon>
        <taxon>Cardueae</taxon>
        <taxon>Arctiinae</taxon>
        <taxon>Arctium</taxon>
    </lineage>
</organism>
<accession>A0ACB9BBG8</accession>
<name>A0ACB9BBG8_ARCLA</name>
<proteinExistence type="predicted"/>
<reference evidence="2" key="1">
    <citation type="journal article" date="2022" name="Mol. Ecol. Resour.">
        <title>The genomes of chicory, endive, great burdock and yacon provide insights into Asteraceae palaeo-polyploidization history and plant inulin production.</title>
        <authorList>
            <person name="Fan W."/>
            <person name="Wang S."/>
            <person name="Wang H."/>
            <person name="Wang A."/>
            <person name="Jiang F."/>
            <person name="Liu H."/>
            <person name="Zhao H."/>
            <person name="Xu D."/>
            <person name="Zhang Y."/>
        </authorList>
    </citation>
    <scope>NUCLEOTIDE SEQUENCE [LARGE SCALE GENOMIC DNA]</scope>
    <source>
        <strain evidence="2">cv. Niubang</strain>
    </source>
</reference>
<evidence type="ECO:0000313" key="2">
    <source>
        <dbReference type="Proteomes" id="UP001055879"/>
    </source>
</evidence>
<dbReference type="Proteomes" id="UP001055879">
    <property type="component" value="Linkage Group LG06"/>
</dbReference>
<dbReference type="EMBL" id="CM042052">
    <property type="protein sequence ID" value="KAI3719259.1"/>
    <property type="molecule type" value="Genomic_DNA"/>
</dbReference>